<feature type="domain" description="Dihydroxy-acid/6-phosphogluconate dehydratase N-terminal" evidence="7">
    <location>
        <begin position="34"/>
        <end position="350"/>
    </location>
</feature>
<dbReference type="PANTHER" id="PTHR21000:SF5">
    <property type="entry name" value="DIHYDROXY-ACID DEHYDRATASE, MITOCHONDRIAL"/>
    <property type="match status" value="1"/>
</dbReference>
<keyword evidence="2" id="KW-0408">Iron</keyword>
<dbReference type="AlphaFoldDB" id="A0A7T1TB13"/>
<dbReference type="InterPro" id="IPR050165">
    <property type="entry name" value="DHAD_IlvD/Edd"/>
</dbReference>
<keyword evidence="2" id="KW-0001">2Fe-2S</keyword>
<dbReference type="PROSITE" id="PS00886">
    <property type="entry name" value="ILVD_EDD_1"/>
    <property type="match status" value="1"/>
</dbReference>
<dbReference type="Gene3D" id="3.50.30.80">
    <property type="entry name" value="IlvD/EDD C-terminal domain-like"/>
    <property type="match status" value="1"/>
</dbReference>
<evidence type="ECO:0000256" key="2">
    <source>
        <dbReference type="ARBA" id="ARBA00022714"/>
    </source>
</evidence>
<dbReference type="GO" id="GO:0051537">
    <property type="term" value="F:2 iron, 2 sulfur cluster binding"/>
    <property type="evidence" value="ECO:0007669"/>
    <property type="project" value="UniProtKB-KW"/>
</dbReference>
<evidence type="ECO:0000256" key="3">
    <source>
        <dbReference type="ARBA" id="ARBA00023014"/>
    </source>
</evidence>
<sequence length="572" mass="59502">MTELRSNYRPGTSPWAVRRAQWRALGLTDEDMAKPKIAIVNSSSSLATCYSHLDGIAQAAREAVAEAGGLGFEIRTVAPSDFIHSAGGRGGYILSARDLISHDIEAAVEGAQLDGMVCLASCDKTAPGQLMAAARINLPTVMVGCGYQACGTFQGKHCDIEDVFLGAGHHAQGRLSLEDLTGMSENAVAGPGVCAGMGTANSMHMACEALGMALPGSTPVLADSPKMFEDVRAAARRAVSLVHEDLRPRDLLTPHAFENAVTLMLSLSASINSVKHLQAIAEEAESGVDVYGLYEQLADEVPLLAAVRPNGPDSIEEFDAAGGAATVMRSLGGQLHTDARTVTGRTVGENLEAAVPADGRVIRAADRPLGRHPTIVLVRGSLAPATGIVKLSVDEQRQTSFTGPAKVYEDPYSALDGLRGGEVQAGDVLVLRGLGPKGTPGMGMASRPVFALDGAGLTGQVAVVTDGQLSGLVNKGVVVGEVSPEAADGGPLALVQDGDTIAIDLTSRRADLLVPDGELDRRRQELAGSPEPGTSGTPDGHASRGWLSVYRRTVRPLQEGAVLSPRAQGDRR</sequence>
<comment type="similarity">
    <text evidence="1">Belongs to the IlvD/Edd family.</text>
</comment>
<evidence type="ECO:0000259" key="7">
    <source>
        <dbReference type="Pfam" id="PF00920"/>
    </source>
</evidence>
<dbReference type="RefSeq" id="WP_197353466.1">
    <property type="nucleotide sequence ID" value="NZ_CP048882.1"/>
</dbReference>
<evidence type="ECO:0000256" key="5">
    <source>
        <dbReference type="ARBA" id="ARBA00023304"/>
    </source>
</evidence>
<dbReference type="GO" id="GO:0004160">
    <property type="term" value="F:dihydroxy-acid dehydratase activity"/>
    <property type="evidence" value="ECO:0007669"/>
    <property type="project" value="TreeGrafter"/>
</dbReference>
<dbReference type="KEGG" id="sbat:G4Z16_28470"/>
<dbReference type="SUPFAM" id="SSF143975">
    <property type="entry name" value="IlvD/EDD N-terminal domain-like"/>
    <property type="match status" value="1"/>
</dbReference>
<keyword evidence="2" id="KW-0479">Metal-binding</keyword>
<evidence type="ECO:0000256" key="6">
    <source>
        <dbReference type="SAM" id="MobiDB-lite"/>
    </source>
</evidence>
<evidence type="ECO:0000256" key="4">
    <source>
        <dbReference type="ARBA" id="ARBA00023239"/>
    </source>
</evidence>
<keyword evidence="3" id="KW-0411">Iron-sulfur</keyword>
<feature type="region of interest" description="Disordered" evidence="6">
    <location>
        <begin position="521"/>
        <end position="547"/>
    </location>
</feature>
<dbReference type="SUPFAM" id="SSF52016">
    <property type="entry name" value="LeuD/IlvD-like"/>
    <property type="match status" value="1"/>
</dbReference>
<evidence type="ECO:0000259" key="8">
    <source>
        <dbReference type="Pfam" id="PF24877"/>
    </source>
</evidence>
<dbReference type="InterPro" id="IPR037237">
    <property type="entry name" value="IlvD/EDD_N"/>
</dbReference>
<organism evidence="9 10">
    <name type="scientific">Streptomyces bathyalis</name>
    <dbReference type="NCBI Taxonomy" id="2710756"/>
    <lineage>
        <taxon>Bacteria</taxon>
        <taxon>Bacillati</taxon>
        <taxon>Actinomycetota</taxon>
        <taxon>Actinomycetes</taxon>
        <taxon>Kitasatosporales</taxon>
        <taxon>Streptomycetaceae</taxon>
        <taxon>Streptomyces</taxon>
    </lineage>
</organism>
<keyword evidence="5" id="KW-0028">Amino-acid biosynthesis</keyword>
<dbReference type="GO" id="GO:0009082">
    <property type="term" value="P:branched-chain amino acid biosynthetic process"/>
    <property type="evidence" value="ECO:0007669"/>
    <property type="project" value="UniProtKB-KW"/>
</dbReference>
<evidence type="ECO:0000313" key="9">
    <source>
        <dbReference type="EMBL" id="QPP09696.1"/>
    </source>
</evidence>
<dbReference type="Proteomes" id="UP000595046">
    <property type="component" value="Chromosome"/>
</dbReference>
<proteinExistence type="inferred from homology"/>
<keyword evidence="5" id="KW-0100">Branched-chain amino acid biosynthesis</keyword>
<dbReference type="EMBL" id="CP048882">
    <property type="protein sequence ID" value="QPP09696.1"/>
    <property type="molecule type" value="Genomic_DNA"/>
</dbReference>
<evidence type="ECO:0000313" key="10">
    <source>
        <dbReference type="Proteomes" id="UP000595046"/>
    </source>
</evidence>
<gene>
    <name evidence="9" type="ORF">G4Z16_28470</name>
</gene>
<dbReference type="PANTHER" id="PTHR21000">
    <property type="entry name" value="DIHYDROXY-ACID DEHYDRATASE DAD"/>
    <property type="match status" value="1"/>
</dbReference>
<accession>A0A7T1TB13</accession>
<reference evidence="10" key="1">
    <citation type="submission" date="2020-02" db="EMBL/GenBank/DDBJ databases">
        <title>Streptomyces sp. ASO4wet.</title>
        <authorList>
            <person name="Risdian C."/>
            <person name="Landwehr W."/>
            <person name="Schupp P."/>
            <person name="Wink J."/>
        </authorList>
    </citation>
    <scope>NUCLEOTIDE SEQUENCE [LARGE SCALE GENOMIC DNA]</scope>
    <source>
        <strain evidence="10">ASO4wet</strain>
    </source>
</reference>
<feature type="domain" description="Dihydroxy-acid/6-phosphogluconate dehydratase C-terminal" evidence="8">
    <location>
        <begin position="361"/>
        <end position="561"/>
    </location>
</feature>
<name>A0A7T1TB13_9ACTN</name>
<protein>
    <submittedName>
        <fullName evidence="9">Dihydroxy-acid dehydratase</fullName>
    </submittedName>
</protein>
<keyword evidence="4" id="KW-0456">Lyase</keyword>
<keyword evidence="10" id="KW-1185">Reference proteome</keyword>
<dbReference type="InterPro" id="IPR042096">
    <property type="entry name" value="Dihydro-acid_dehy_C"/>
</dbReference>
<dbReference type="Pfam" id="PF24877">
    <property type="entry name" value="ILV_EDD_C"/>
    <property type="match status" value="1"/>
</dbReference>
<dbReference type="InterPro" id="IPR056740">
    <property type="entry name" value="ILV_EDD_C"/>
</dbReference>
<dbReference type="Pfam" id="PF00920">
    <property type="entry name" value="ILVD_EDD_N"/>
    <property type="match status" value="1"/>
</dbReference>
<dbReference type="InterPro" id="IPR000581">
    <property type="entry name" value="ILV_EDD_N"/>
</dbReference>
<evidence type="ECO:0000256" key="1">
    <source>
        <dbReference type="ARBA" id="ARBA00006486"/>
    </source>
</evidence>
<dbReference type="InterPro" id="IPR020558">
    <property type="entry name" value="DiOHA_6PGluconate_deHydtase_CS"/>
</dbReference>